<dbReference type="GO" id="GO:0005840">
    <property type="term" value="C:ribosome"/>
    <property type="evidence" value="ECO:0007669"/>
    <property type="project" value="UniProtKB-KW"/>
</dbReference>
<accession>S6AJZ9</accession>
<proteinExistence type="predicted"/>
<dbReference type="InterPro" id="IPR016181">
    <property type="entry name" value="Acyl_CoA_acyltransferase"/>
</dbReference>
<sequence length="180" mass="20768">MIYELSKDYFVRPLAESDLDGAYPRWFEDQDVCRYNSHGKFFKTKANFKEYLNELNREDRVVWAICHIEDGHIGNLSLQDISLINRTAEFAILIGDKRHWGKGVGLLAGRKLLEHGFKKLNLERIYCGTAATNEGMKKLADAMNMVFEGTRRLHLFLEGSRVDMLEYGILRAEFEQSLGS</sequence>
<dbReference type="AlphaFoldDB" id="S6AJZ9"/>
<dbReference type="EMBL" id="AP013066">
    <property type="protein sequence ID" value="BAN36696.1"/>
    <property type="molecule type" value="Genomic_DNA"/>
</dbReference>
<dbReference type="HOGENOM" id="CLU_013985_3_2_4"/>
<keyword evidence="2" id="KW-0808">Transferase</keyword>
<protein>
    <submittedName>
        <fullName evidence="2">Acetyltransferase, ribosomal protein N-acetylase</fullName>
    </submittedName>
</protein>
<dbReference type="KEGG" id="sdr:SCD_n02897"/>
<dbReference type="Gene3D" id="3.40.630.30">
    <property type="match status" value="1"/>
</dbReference>
<keyword evidence="3" id="KW-1185">Reference proteome</keyword>
<dbReference type="eggNOG" id="COG1670">
    <property type="taxonomic scope" value="Bacteria"/>
</dbReference>
<reference evidence="2 3" key="1">
    <citation type="journal article" date="2012" name="Appl. Environ. Microbiol.">
        <title>Draft genome sequence of a psychrotolerant sulfur-oxidizing bacterium, Sulfuricella denitrificans skB26, and proteomic insights into cold adaptation.</title>
        <authorList>
            <person name="Watanabe T."/>
            <person name="Kojima H."/>
            <person name="Fukui M."/>
        </authorList>
    </citation>
    <scope>NUCLEOTIDE SEQUENCE [LARGE SCALE GENOMIC DNA]</scope>
    <source>
        <strain evidence="3">skB26</strain>
    </source>
</reference>
<dbReference type="InterPro" id="IPR000182">
    <property type="entry name" value="GNAT_dom"/>
</dbReference>
<gene>
    <name evidence="2" type="ORF">SCD_n02897</name>
</gene>
<dbReference type="RefSeq" id="WP_009207342.1">
    <property type="nucleotide sequence ID" value="NC_022357.1"/>
</dbReference>
<feature type="domain" description="N-acetyltransferase" evidence="1">
    <location>
        <begin position="11"/>
        <end position="143"/>
    </location>
</feature>
<dbReference type="Pfam" id="PF13302">
    <property type="entry name" value="Acetyltransf_3"/>
    <property type="match status" value="1"/>
</dbReference>
<dbReference type="STRING" id="1163617.SCD_n02897"/>
<dbReference type="GO" id="GO:0016747">
    <property type="term" value="F:acyltransferase activity, transferring groups other than amino-acyl groups"/>
    <property type="evidence" value="ECO:0007669"/>
    <property type="project" value="InterPro"/>
</dbReference>
<dbReference type="Proteomes" id="UP000015559">
    <property type="component" value="Chromosome"/>
</dbReference>
<dbReference type="OrthoDB" id="9795206at2"/>
<evidence type="ECO:0000313" key="2">
    <source>
        <dbReference type="EMBL" id="BAN36696.1"/>
    </source>
</evidence>
<evidence type="ECO:0000313" key="3">
    <source>
        <dbReference type="Proteomes" id="UP000015559"/>
    </source>
</evidence>
<keyword evidence="2" id="KW-0689">Ribosomal protein</keyword>
<evidence type="ECO:0000259" key="1">
    <source>
        <dbReference type="Pfam" id="PF13302"/>
    </source>
</evidence>
<name>S6AJZ9_SULDS</name>
<dbReference type="PANTHER" id="PTHR43415">
    <property type="entry name" value="SPERMIDINE N(1)-ACETYLTRANSFERASE"/>
    <property type="match status" value="1"/>
</dbReference>
<keyword evidence="2" id="KW-0687">Ribonucleoprotein</keyword>
<dbReference type="PANTHER" id="PTHR43415:SF3">
    <property type="entry name" value="GNAT-FAMILY ACETYLTRANSFERASE"/>
    <property type="match status" value="1"/>
</dbReference>
<dbReference type="SUPFAM" id="SSF55729">
    <property type="entry name" value="Acyl-CoA N-acyltransferases (Nat)"/>
    <property type="match status" value="1"/>
</dbReference>
<organism evidence="2 3">
    <name type="scientific">Sulfuricella denitrificans (strain DSM 22764 / NBRC 105220 / skB26)</name>
    <dbReference type="NCBI Taxonomy" id="1163617"/>
    <lineage>
        <taxon>Bacteria</taxon>
        <taxon>Pseudomonadati</taxon>
        <taxon>Pseudomonadota</taxon>
        <taxon>Betaproteobacteria</taxon>
        <taxon>Nitrosomonadales</taxon>
        <taxon>Sulfuricellaceae</taxon>
        <taxon>Sulfuricella</taxon>
    </lineage>
</organism>